<evidence type="ECO:0000256" key="3">
    <source>
        <dbReference type="ARBA" id="ARBA00022833"/>
    </source>
</evidence>
<comment type="subcellular location">
    <subcellularLocation>
        <location evidence="1">Nucleus</location>
    </subcellularLocation>
</comment>
<feature type="region of interest" description="Disordered" evidence="5">
    <location>
        <begin position="720"/>
        <end position="742"/>
    </location>
</feature>
<dbReference type="PaxDb" id="284590-Q6CSX7"/>
<organism evidence="7 8">
    <name type="scientific">Kluyveromyces lactis (strain ATCC 8585 / CBS 2359 / DSM 70799 / NBRC 1267 / NRRL Y-1140 / WM37)</name>
    <name type="common">Yeast</name>
    <name type="synonym">Candida sphaerica</name>
    <dbReference type="NCBI Taxonomy" id="284590"/>
    <lineage>
        <taxon>Eukaryota</taxon>
        <taxon>Fungi</taxon>
        <taxon>Dikarya</taxon>
        <taxon>Ascomycota</taxon>
        <taxon>Saccharomycotina</taxon>
        <taxon>Saccharomycetes</taxon>
        <taxon>Saccharomycetales</taxon>
        <taxon>Saccharomycetaceae</taxon>
        <taxon>Kluyveromyces</taxon>
    </lineage>
</organism>
<dbReference type="PROSITE" id="PS50048">
    <property type="entry name" value="ZN2_CY6_FUNGAL_2"/>
    <property type="match status" value="1"/>
</dbReference>
<dbReference type="Pfam" id="PF04082">
    <property type="entry name" value="Fungal_trans"/>
    <property type="match status" value="1"/>
</dbReference>
<evidence type="ECO:0000256" key="4">
    <source>
        <dbReference type="ARBA" id="ARBA00023242"/>
    </source>
</evidence>
<dbReference type="RefSeq" id="XP_452962.1">
    <property type="nucleotide sequence ID" value="XM_452962.1"/>
</dbReference>
<dbReference type="InterPro" id="IPR001138">
    <property type="entry name" value="Zn2Cys6_DnaBD"/>
</dbReference>
<dbReference type="AlphaFoldDB" id="Q6CSX7"/>
<dbReference type="Gene3D" id="4.10.240.10">
    <property type="entry name" value="Zn(2)-C6 fungal-type DNA-binding domain"/>
    <property type="match status" value="1"/>
</dbReference>
<dbReference type="InterPro" id="IPR050613">
    <property type="entry name" value="Sec_Metabolite_Reg"/>
</dbReference>
<dbReference type="GO" id="GO:0003677">
    <property type="term" value="F:DNA binding"/>
    <property type="evidence" value="ECO:0007669"/>
    <property type="project" value="InterPro"/>
</dbReference>
<dbReference type="PANTHER" id="PTHR31001">
    <property type="entry name" value="UNCHARACTERIZED TRANSCRIPTIONAL REGULATORY PROTEIN"/>
    <property type="match status" value="1"/>
</dbReference>
<dbReference type="GO" id="GO:0005634">
    <property type="term" value="C:nucleus"/>
    <property type="evidence" value="ECO:0007669"/>
    <property type="project" value="UniProtKB-SubCell"/>
</dbReference>
<evidence type="ECO:0000313" key="7">
    <source>
        <dbReference type="EMBL" id="CAH01813.1"/>
    </source>
</evidence>
<dbReference type="GO" id="GO:0006351">
    <property type="term" value="P:DNA-templated transcription"/>
    <property type="evidence" value="ECO:0007669"/>
    <property type="project" value="InterPro"/>
</dbReference>
<dbReference type="GeneID" id="2892574"/>
<feature type="compositionally biased region" description="Basic and acidic residues" evidence="5">
    <location>
        <begin position="184"/>
        <end position="195"/>
    </location>
</feature>
<reference evidence="7 8" key="1">
    <citation type="journal article" date="2004" name="Nature">
        <title>Genome evolution in yeasts.</title>
        <authorList>
            <consortium name="Genolevures"/>
            <person name="Dujon B."/>
            <person name="Sherman D."/>
            <person name="Fischer G."/>
            <person name="Durrens P."/>
            <person name="Casaregola S."/>
            <person name="Lafontaine I."/>
            <person name="de Montigny J."/>
            <person name="Marck C."/>
            <person name="Neuveglise C."/>
            <person name="Talla E."/>
            <person name="Goffard N."/>
            <person name="Frangeul L."/>
            <person name="Aigle M."/>
            <person name="Anthouard V."/>
            <person name="Babour A."/>
            <person name="Barbe V."/>
            <person name="Barnay S."/>
            <person name="Blanchin S."/>
            <person name="Beckerich J.M."/>
            <person name="Beyne E."/>
            <person name="Bleykasten C."/>
            <person name="Boisrame A."/>
            <person name="Boyer J."/>
            <person name="Cattolico L."/>
            <person name="Confanioleri F."/>
            <person name="de Daruvar A."/>
            <person name="Despons L."/>
            <person name="Fabre E."/>
            <person name="Fairhead C."/>
            <person name="Ferry-Dumazet H."/>
            <person name="Groppi A."/>
            <person name="Hantraye F."/>
            <person name="Hennequin C."/>
            <person name="Jauniaux N."/>
            <person name="Joyet P."/>
            <person name="Kachouri R."/>
            <person name="Kerrest A."/>
            <person name="Koszul R."/>
            <person name="Lemaire M."/>
            <person name="Lesur I."/>
            <person name="Ma L."/>
            <person name="Muller H."/>
            <person name="Nicaud J.M."/>
            <person name="Nikolski M."/>
            <person name="Oztas S."/>
            <person name="Ozier-Kalogeropoulos O."/>
            <person name="Pellenz S."/>
            <person name="Potier S."/>
            <person name="Richard G.F."/>
            <person name="Straub M.L."/>
            <person name="Suleau A."/>
            <person name="Swennene D."/>
            <person name="Tekaia F."/>
            <person name="Wesolowski-Louvel M."/>
            <person name="Westhof E."/>
            <person name="Wirth B."/>
            <person name="Zeniou-Meyer M."/>
            <person name="Zivanovic I."/>
            <person name="Bolotin-Fukuhara M."/>
            <person name="Thierry A."/>
            <person name="Bouchier C."/>
            <person name="Caudron B."/>
            <person name="Scarpelli C."/>
            <person name="Gaillardin C."/>
            <person name="Weissenbach J."/>
            <person name="Wincker P."/>
            <person name="Souciet J.L."/>
        </authorList>
    </citation>
    <scope>NUCLEOTIDE SEQUENCE [LARGE SCALE GENOMIC DNA]</scope>
    <source>
        <strain evidence="8">ATCC 8585 / CBS 2359 / DSM 70799 / NBRC 1267 / NRRL Y-1140 / WM37</strain>
    </source>
</reference>
<dbReference type="SMART" id="SM00066">
    <property type="entry name" value="GAL4"/>
    <property type="match status" value="1"/>
</dbReference>
<evidence type="ECO:0000256" key="2">
    <source>
        <dbReference type="ARBA" id="ARBA00022723"/>
    </source>
</evidence>
<dbReference type="InterPro" id="IPR036864">
    <property type="entry name" value="Zn2-C6_fun-type_DNA-bd_sf"/>
</dbReference>
<keyword evidence="2" id="KW-0479">Metal-binding</keyword>
<dbReference type="HOGENOM" id="CLU_311702_0_0_1"/>
<evidence type="ECO:0000313" key="8">
    <source>
        <dbReference type="Proteomes" id="UP000000598"/>
    </source>
</evidence>
<dbReference type="SUPFAM" id="SSF57701">
    <property type="entry name" value="Zn2/Cys6 DNA-binding domain"/>
    <property type="match status" value="1"/>
</dbReference>
<feature type="domain" description="Zn(2)-C6 fungal-type" evidence="6">
    <location>
        <begin position="45"/>
        <end position="75"/>
    </location>
</feature>
<dbReference type="GO" id="GO:0000981">
    <property type="term" value="F:DNA-binding transcription factor activity, RNA polymerase II-specific"/>
    <property type="evidence" value="ECO:0007669"/>
    <property type="project" value="InterPro"/>
</dbReference>
<proteinExistence type="predicted"/>
<dbReference type="InParanoid" id="Q6CSX7"/>
<dbReference type="PROSITE" id="PS00463">
    <property type="entry name" value="ZN2_CY6_FUNGAL_1"/>
    <property type="match status" value="1"/>
</dbReference>
<evidence type="ECO:0000256" key="1">
    <source>
        <dbReference type="ARBA" id="ARBA00004123"/>
    </source>
</evidence>
<feature type="compositionally biased region" description="Low complexity" evidence="5">
    <location>
        <begin position="124"/>
        <end position="137"/>
    </location>
</feature>
<protein>
    <submittedName>
        <fullName evidence="7">KLLA0C17050p</fullName>
    </submittedName>
</protein>
<keyword evidence="3" id="KW-0862">Zinc</keyword>
<dbReference type="SMART" id="SM00906">
    <property type="entry name" value="Fungal_trans"/>
    <property type="match status" value="1"/>
</dbReference>
<feature type="compositionally biased region" description="Polar residues" evidence="5">
    <location>
        <begin position="196"/>
        <end position="220"/>
    </location>
</feature>
<dbReference type="EMBL" id="CR382123">
    <property type="protein sequence ID" value="CAH01813.1"/>
    <property type="molecule type" value="Genomic_DNA"/>
</dbReference>
<feature type="region of interest" description="Disordered" evidence="5">
    <location>
        <begin position="120"/>
        <end position="220"/>
    </location>
</feature>
<dbReference type="CDD" id="cd12148">
    <property type="entry name" value="fungal_TF_MHR"/>
    <property type="match status" value="1"/>
</dbReference>
<dbReference type="eggNOG" id="ENOG502QZSN">
    <property type="taxonomic scope" value="Eukaryota"/>
</dbReference>
<feature type="compositionally biased region" description="Low complexity" evidence="5">
    <location>
        <begin position="151"/>
        <end position="166"/>
    </location>
</feature>
<name>Q6CSX7_KLULA</name>
<evidence type="ECO:0000259" key="6">
    <source>
        <dbReference type="PROSITE" id="PS50048"/>
    </source>
</evidence>
<evidence type="ECO:0000256" key="5">
    <source>
        <dbReference type="SAM" id="MobiDB-lite"/>
    </source>
</evidence>
<dbReference type="STRING" id="284590.Q6CSX7"/>
<dbReference type="PANTHER" id="PTHR31001:SF90">
    <property type="entry name" value="CENTROMERE DNA-BINDING PROTEIN COMPLEX CBF3 SUBUNIT B"/>
    <property type="match status" value="1"/>
</dbReference>
<dbReference type="Proteomes" id="UP000000598">
    <property type="component" value="Chromosome C"/>
</dbReference>
<dbReference type="OMA" id="SCAQIAP"/>
<gene>
    <name evidence="7" type="ORF">KLLA0_C17050g</name>
</gene>
<dbReference type="InterPro" id="IPR007219">
    <property type="entry name" value="XnlR_reg_dom"/>
</dbReference>
<sequence>MSSDNGTVEKNGKEKLIPMKDKSALVIDDRKIYKIQHKRQRQILSCVACHKRKIKCDRAKPVCESCGKNGWECLYFLNARVSRGGKHNISTGTEDVTASEASKEELLKVIEKAKVLELEQQRHQQQNKNDNSSQKQQRLGKGTGSRRSRRNCNNGNNSVDSNNINGDTSSNIMKANRRIQPKISEARDTSNHRSEMASQTILDNDSMQANSSDTSGSASQEFAIPDSLKPVWDLLPSTERSDELYLMYIQNVHMILPLLDLEQYEVDHQQFWEAITSGNNLQKPDFLLLLFPMLYASVKSLYHMLDKDRSEDLLLEMAQYRTACLRLYSIFDFPNKYSLRILTGFVLLNSVIENPSVTTIAQLVRLCQRARLTKDPVLLGLNDPKSIQTKRILFWQIFQLDTMTSLHNNLAPLIKLDEFDTSLPVEVINGTLNPSLCYINANYRFVLLLNELCQKKGSFGGIKERIVDLHVCCMGSALSLNNHLTTYKLSLHQVKFIHWAMYMLNTLADRSLLLLHLNIISTSIPTLHDRKLLKQDISLCKDPIVESGYGKDYNVIQTILNNSGNLDLSVQDQMKQQTPLVYNFENLTNNLVPASLHFLDEFVKYHSTDEYACFNWELLVGNMPINAITFALKMLALDVNRAEKMGNRLVLNTDLRFILLSKAIPIVESRFDEKTAISRHCFHLAKLLFKLLIVRFGNSTAEPIANKYDITLSITKEVPQPTLNHDPEQDKSPSPAYPIRSDADTRSNVTYIMNSSIPSPTSHGSPRNAALEMLAKDATGANNNIAQPEFFDDSFFFSGNLIYNSELLEEKNNITTSCAQIAPRTMKAISSNEFNMNPNSHSLMQWDDIPYFMTTNLNPDTNTNTSPQMSDTQDTMRINNNNNNNNNNIPQALPSLSSSSSYMETEIKAIYKQVQDYIVLLDSTDHELEFVASGDEYYREFENALLEVLCGILIQ</sequence>
<dbReference type="KEGG" id="kla:KLLA0_C17050g"/>
<keyword evidence="8" id="KW-1185">Reference proteome</keyword>
<keyword evidence="4" id="KW-0539">Nucleus</keyword>
<dbReference type="GO" id="GO:0008270">
    <property type="term" value="F:zinc ion binding"/>
    <property type="evidence" value="ECO:0007669"/>
    <property type="project" value="InterPro"/>
</dbReference>
<dbReference type="Pfam" id="PF00172">
    <property type="entry name" value="Zn_clus"/>
    <property type="match status" value="1"/>
</dbReference>
<accession>Q6CSX7</accession>
<dbReference type="CDD" id="cd00067">
    <property type="entry name" value="GAL4"/>
    <property type="match status" value="1"/>
</dbReference>